<dbReference type="EMBL" id="BARS01027848">
    <property type="protein sequence ID" value="GAG01640.1"/>
    <property type="molecule type" value="Genomic_DNA"/>
</dbReference>
<name>X0U7W4_9ZZZZ</name>
<evidence type="ECO:0008006" key="7">
    <source>
        <dbReference type="Google" id="ProtNLM"/>
    </source>
</evidence>
<dbReference type="Pfam" id="PF02779">
    <property type="entry name" value="Transket_pyr"/>
    <property type="match status" value="1"/>
</dbReference>
<feature type="domain" description="Transketolase C-terminal" evidence="5">
    <location>
        <begin position="100"/>
        <end position="219"/>
    </location>
</feature>
<dbReference type="InterPro" id="IPR005475">
    <property type="entry name" value="Transketolase-like_Pyr-bd"/>
</dbReference>
<reference evidence="6" key="1">
    <citation type="journal article" date="2014" name="Front. Microbiol.">
        <title>High frequency of phylogenetically diverse reductive dehalogenase-homologous genes in deep subseafloor sedimentary metagenomes.</title>
        <authorList>
            <person name="Kawai M."/>
            <person name="Futagami T."/>
            <person name="Toyoda A."/>
            <person name="Takaki Y."/>
            <person name="Nishi S."/>
            <person name="Hori S."/>
            <person name="Arai W."/>
            <person name="Tsubouchi T."/>
            <person name="Morono Y."/>
            <person name="Uchiyama I."/>
            <person name="Ito T."/>
            <person name="Fujiyama A."/>
            <person name="Inagaki F."/>
            <person name="Takami H."/>
        </authorList>
    </citation>
    <scope>NUCLEOTIDE SEQUENCE</scope>
    <source>
        <strain evidence="6">Expedition CK06-06</strain>
    </source>
</reference>
<dbReference type="InterPro" id="IPR009014">
    <property type="entry name" value="Transketo_C/PFOR_II"/>
</dbReference>
<dbReference type="InterPro" id="IPR051157">
    <property type="entry name" value="PDH/Transketolase"/>
</dbReference>
<dbReference type="PANTHER" id="PTHR43825">
    <property type="entry name" value="PYRUVATE DEHYDROGENASE E1 COMPONENT"/>
    <property type="match status" value="1"/>
</dbReference>
<protein>
    <recommendedName>
        <fullName evidence="7">Transketolase-like pyrimidine-binding domain-containing protein</fullName>
    </recommendedName>
</protein>
<sequence length="238" mass="25968">TKRACDQVSISIAYPKLNVKIVGSYGGIPTGKAGATHQAFEDIAIMRAIPNITIIVPADAVEMKQAVKACVEYNGPVYLRCIRCDTPVIFDKNYKFEWNKGVTLRDGKDITIVSTGMMTPEALVAADILINQGVGVRLIHLHTIKPIDKDILLKASIETGHIVTVENHSIIGGLGGAVAEVLSESEPALIKRIGIEDTFGESGSLKDLFCKYGLTSKNIVKAVEELIKEKVRKYSYRR</sequence>
<dbReference type="FunFam" id="3.40.50.970:FF:000129">
    <property type="entry name" value="Transketolase"/>
    <property type="match status" value="1"/>
</dbReference>
<dbReference type="SUPFAM" id="SSF52518">
    <property type="entry name" value="Thiamin diphosphate-binding fold (THDP-binding)"/>
    <property type="match status" value="1"/>
</dbReference>
<keyword evidence="3" id="KW-0786">Thiamine pyrophosphate</keyword>
<evidence type="ECO:0000256" key="2">
    <source>
        <dbReference type="ARBA" id="ARBA00007131"/>
    </source>
</evidence>
<dbReference type="InterPro" id="IPR029061">
    <property type="entry name" value="THDP-binding"/>
</dbReference>
<dbReference type="Gene3D" id="3.40.50.970">
    <property type="match status" value="1"/>
</dbReference>
<evidence type="ECO:0000259" key="4">
    <source>
        <dbReference type="Pfam" id="PF02779"/>
    </source>
</evidence>
<dbReference type="AlphaFoldDB" id="X0U7W4"/>
<evidence type="ECO:0000256" key="3">
    <source>
        <dbReference type="ARBA" id="ARBA00023052"/>
    </source>
</evidence>
<proteinExistence type="inferred from homology"/>
<dbReference type="PANTHER" id="PTHR43825:SF1">
    <property type="entry name" value="TRANSKETOLASE-LIKE PYRIMIDINE-BINDING DOMAIN-CONTAINING PROTEIN"/>
    <property type="match status" value="1"/>
</dbReference>
<dbReference type="Pfam" id="PF02780">
    <property type="entry name" value="Transketolase_C"/>
    <property type="match status" value="1"/>
</dbReference>
<comment type="similarity">
    <text evidence="2">Belongs to the transketolase family.</text>
</comment>
<comment type="caution">
    <text evidence="6">The sequence shown here is derived from an EMBL/GenBank/DDBJ whole genome shotgun (WGS) entry which is preliminary data.</text>
</comment>
<dbReference type="Gene3D" id="3.40.50.920">
    <property type="match status" value="1"/>
</dbReference>
<comment type="cofactor">
    <cofactor evidence="1">
        <name>thiamine diphosphate</name>
        <dbReference type="ChEBI" id="CHEBI:58937"/>
    </cofactor>
</comment>
<evidence type="ECO:0000259" key="5">
    <source>
        <dbReference type="Pfam" id="PF02780"/>
    </source>
</evidence>
<dbReference type="CDD" id="cd07033">
    <property type="entry name" value="TPP_PYR_DXS_TK_like"/>
    <property type="match status" value="1"/>
</dbReference>
<evidence type="ECO:0000256" key="1">
    <source>
        <dbReference type="ARBA" id="ARBA00001964"/>
    </source>
</evidence>
<accession>X0U7W4</accession>
<evidence type="ECO:0000313" key="6">
    <source>
        <dbReference type="EMBL" id="GAG01640.1"/>
    </source>
</evidence>
<gene>
    <name evidence="6" type="ORF">S01H1_43696</name>
</gene>
<feature type="domain" description="Transketolase-like pyrimidine-binding" evidence="4">
    <location>
        <begin position="3"/>
        <end position="83"/>
    </location>
</feature>
<dbReference type="SUPFAM" id="SSF52922">
    <property type="entry name" value="TK C-terminal domain-like"/>
    <property type="match status" value="1"/>
</dbReference>
<dbReference type="InterPro" id="IPR033248">
    <property type="entry name" value="Transketolase_C"/>
</dbReference>
<feature type="non-terminal residue" evidence="6">
    <location>
        <position position="1"/>
    </location>
</feature>
<organism evidence="6">
    <name type="scientific">marine sediment metagenome</name>
    <dbReference type="NCBI Taxonomy" id="412755"/>
    <lineage>
        <taxon>unclassified sequences</taxon>
        <taxon>metagenomes</taxon>
        <taxon>ecological metagenomes</taxon>
    </lineage>
</organism>